<feature type="transmembrane region" description="Helical" evidence="1">
    <location>
        <begin position="85"/>
        <end position="106"/>
    </location>
</feature>
<name>A0ABW0TDH4_9BACL</name>
<evidence type="ECO:0000313" key="2">
    <source>
        <dbReference type="EMBL" id="MFC5587477.1"/>
    </source>
</evidence>
<proteinExistence type="predicted"/>
<dbReference type="RefSeq" id="WP_381429523.1">
    <property type="nucleotide sequence ID" value="NZ_JBHSNO010000001.1"/>
</dbReference>
<keyword evidence="1" id="KW-1133">Transmembrane helix</keyword>
<feature type="transmembrane region" description="Helical" evidence="1">
    <location>
        <begin position="127"/>
        <end position="153"/>
    </location>
</feature>
<organism evidence="2 3">
    <name type="scientific">Sporosarcina soli</name>
    <dbReference type="NCBI Taxonomy" id="334736"/>
    <lineage>
        <taxon>Bacteria</taxon>
        <taxon>Bacillati</taxon>
        <taxon>Bacillota</taxon>
        <taxon>Bacilli</taxon>
        <taxon>Bacillales</taxon>
        <taxon>Caryophanaceae</taxon>
        <taxon>Sporosarcina</taxon>
    </lineage>
</organism>
<accession>A0ABW0TDH4</accession>
<evidence type="ECO:0000256" key="1">
    <source>
        <dbReference type="SAM" id="Phobius"/>
    </source>
</evidence>
<feature type="transmembrane region" description="Helical" evidence="1">
    <location>
        <begin position="51"/>
        <end position="73"/>
    </location>
</feature>
<evidence type="ECO:0000313" key="3">
    <source>
        <dbReference type="Proteomes" id="UP001596109"/>
    </source>
</evidence>
<sequence>MNKEKFQIPMPDERTIQTHIDQIVAAGVNQKESFTAYLTSMVRQIGFKHLFAERLGLVYMFLTALLINSSMFLLAEPEKLAIQDLYGLVFLLSPLLFLMFSIFTYVHKMNNETFEIEMSCKYNVYQIIAFKMLAFSAVSIVVNTIMIAFLATVYDDIHFLRAFMISITGLFVFSILFLYGMMKRRSTFAVATVVIMWMGGNLLFRFMNDALYTNLLVTMPLFVYGVVFIGSLYCYVRYLKRLIRFTQMKGAF</sequence>
<keyword evidence="1" id="KW-0472">Membrane</keyword>
<feature type="transmembrane region" description="Helical" evidence="1">
    <location>
        <begin position="210"/>
        <end position="236"/>
    </location>
</feature>
<gene>
    <name evidence="2" type="ORF">ACFPRA_00960</name>
</gene>
<dbReference type="EMBL" id="JBHSNO010000001">
    <property type="protein sequence ID" value="MFC5587477.1"/>
    <property type="molecule type" value="Genomic_DNA"/>
</dbReference>
<reference evidence="3" key="1">
    <citation type="journal article" date="2019" name="Int. J. Syst. Evol. Microbiol.">
        <title>The Global Catalogue of Microorganisms (GCM) 10K type strain sequencing project: providing services to taxonomists for standard genome sequencing and annotation.</title>
        <authorList>
            <consortium name="The Broad Institute Genomics Platform"/>
            <consortium name="The Broad Institute Genome Sequencing Center for Infectious Disease"/>
            <person name="Wu L."/>
            <person name="Ma J."/>
        </authorList>
    </citation>
    <scope>NUCLEOTIDE SEQUENCE [LARGE SCALE GENOMIC DNA]</scope>
    <source>
        <strain evidence="3">CGMCC 4.1434</strain>
    </source>
</reference>
<comment type="caution">
    <text evidence="2">The sequence shown here is derived from an EMBL/GenBank/DDBJ whole genome shotgun (WGS) entry which is preliminary data.</text>
</comment>
<keyword evidence="3" id="KW-1185">Reference proteome</keyword>
<protein>
    <recommendedName>
        <fullName evidence="4">ABC transporter permease</fullName>
    </recommendedName>
</protein>
<feature type="transmembrane region" description="Helical" evidence="1">
    <location>
        <begin position="159"/>
        <end position="179"/>
    </location>
</feature>
<feature type="transmembrane region" description="Helical" evidence="1">
    <location>
        <begin position="186"/>
        <end position="204"/>
    </location>
</feature>
<keyword evidence="1" id="KW-0812">Transmembrane</keyword>
<dbReference type="Proteomes" id="UP001596109">
    <property type="component" value="Unassembled WGS sequence"/>
</dbReference>
<evidence type="ECO:0008006" key="4">
    <source>
        <dbReference type="Google" id="ProtNLM"/>
    </source>
</evidence>